<comment type="similarity">
    <text evidence="1">Belongs to the BlaI transcriptional regulatory family.</text>
</comment>
<reference evidence="5 6" key="1">
    <citation type="submission" date="2016-11" db="EMBL/GenBank/DDBJ databases">
        <title>Complete genome sequence of Streptomyces niveus SCSIO 3406.</title>
        <authorList>
            <person name="Zhu Q."/>
            <person name="Cheng W."/>
            <person name="Song Y."/>
            <person name="Li Q."/>
            <person name="Ju J."/>
        </authorList>
    </citation>
    <scope>NUCLEOTIDE SEQUENCE [LARGE SCALE GENOMIC DNA]</scope>
    <source>
        <strain evidence="5 6">SCSIO 3406</strain>
    </source>
</reference>
<keyword evidence="3" id="KW-0238">DNA-binding</keyword>
<name>A0A1U9R2Q2_STRNV</name>
<dbReference type="InterPro" id="IPR005650">
    <property type="entry name" value="BlaI_family"/>
</dbReference>
<protein>
    <submittedName>
        <fullName evidence="5">CopY family transcriptional regulator</fullName>
    </submittedName>
</protein>
<keyword evidence="4" id="KW-0804">Transcription</keyword>
<dbReference type="GO" id="GO:0045892">
    <property type="term" value="P:negative regulation of DNA-templated transcription"/>
    <property type="evidence" value="ECO:0007669"/>
    <property type="project" value="InterPro"/>
</dbReference>
<dbReference type="Proteomes" id="UP000189677">
    <property type="component" value="Chromosome"/>
</dbReference>
<organism evidence="5 6">
    <name type="scientific">Streptomyces niveus</name>
    <name type="common">Streptomyces spheroides</name>
    <dbReference type="NCBI Taxonomy" id="193462"/>
    <lineage>
        <taxon>Bacteria</taxon>
        <taxon>Bacillati</taxon>
        <taxon>Actinomycetota</taxon>
        <taxon>Actinomycetes</taxon>
        <taxon>Kitasatosporales</taxon>
        <taxon>Streptomycetaceae</taxon>
        <taxon>Streptomyces</taxon>
    </lineage>
</organism>
<keyword evidence="2" id="KW-0805">Transcription regulation</keyword>
<evidence type="ECO:0000256" key="1">
    <source>
        <dbReference type="ARBA" id="ARBA00011046"/>
    </source>
</evidence>
<dbReference type="AlphaFoldDB" id="A0A1U9R2Q2"/>
<dbReference type="Pfam" id="PF03965">
    <property type="entry name" value="Penicillinase_R"/>
    <property type="match status" value="1"/>
</dbReference>
<evidence type="ECO:0000256" key="2">
    <source>
        <dbReference type="ARBA" id="ARBA00023015"/>
    </source>
</evidence>
<dbReference type="GO" id="GO:0003677">
    <property type="term" value="F:DNA binding"/>
    <property type="evidence" value="ECO:0007669"/>
    <property type="project" value="UniProtKB-KW"/>
</dbReference>
<sequence>MRAFGELEAEIMRVVWQRDRPVTIHALTDALNGSRTLAYTTVMTVTERLRDKGWLTREKHGRSYQYSAARSSDDYSAELMGQVLDAAADRAGALLRFAGRLDPREAAALREALAAPPADTPPQSGG</sequence>
<keyword evidence="6" id="KW-1185">Reference proteome</keyword>
<dbReference type="OrthoDB" id="9813987at2"/>
<evidence type="ECO:0000313" key="5">
    <source>
        <dbReference type="EMBL" id="AQU70533.1"/>
    </source>
</evidence>
<dbReference type="KEGG" id="snw:BBN63_00385"/>
<accession>A0A1U9R2Q2</accession>
<gene>
    <name evidence="5" type="ORF">BBN63_00385</name>
</gene>
<dbReference type="Gene3D" id="6.10.140.850">
    <property type="match status" value="1"/>
</dbReference>
<dbReference type="EMBL" id="CP018047">
    <property type="protein sequence ID" value="AQU70533.1"/>
    <property type="molecule type" value="Genomic_DNA"/>
</dbReference>
<dbReference type="InterPro" id="IPR036390">
    <property type="entry name" value="WH_DNA-bd_sf"/>
</dbReference>
<evidence type="ECO:0000256" key="3">
    <source>
        <dbReference type="ARBA" id="ARBA00023125"/>
    </source>
</evidence>
<evidence type="ECO:0000313" key="6">
    <source>
        <dbReference type="Proteomes" id="UP000189677"/>
    </source>
</evidence>
<evidence type="ECO:0000256" key="4">
    <source>
        <dbReference type="ARBA" id="ARBA00023163"/>
    </source>
</evidence>
<proteinExistence type="inferred from homology"/>
<dbReference type="SUPFAM" id="SSF46785">
    <property type="entry name" value="Winged helix' DNA-binding domain"/>
    <property type="match status" value="1"/>
</dbReference>
<dbReference type="Gene3D" id="1.10.10.10">
    <property type="entry name" value="Winged helix-like DNA-binding domain superfamily/Winged helix DNA-binding domain"/>
    <property type="match status" value="1"/>
</dbReference>
<dbReference type="InterPro" id="IPR036388">
    <property type="entry name" value="WH-like_DNA-bd_sf"/>
</dbReference>